<feature type="domain" description="HD-GYP" evidence="4">
    <location>
        <begin position="564"/>
        <end position="757"/>
    </location>
</feature>
<dbReference type="CDD" id="cd00130">
    <property type="entry name" value="PAS"/>
    <property type="match status" value="2"/>
</dbReference>
<dbReference type="InterPro" id="IPR037522">
    <property type="entry name" value="HD_GYP_dom"/>
</dbReference>
<dbReference type="InterPro" id="IPR000014">
    <property type="entry name" value="PAS"/>
</dbReference>
<dbReference type="AlphaFoldDB" id="A0A1V5SV57"/>
<protein>
    <submittedName>
        <fullName evidence="5">Cyclic di-GMP phosphodiesterase response regulator RpfG</fullName>
        <ecNumber evidence="5">3.1.4.52</ecNumber>
    </submittedName>
</protein>
<feature type="domain" description="PAS" evidence="2">
    <location>
        <begin position="173"/>
        <end position="216"/>
    </location>
</feature>
<dbReference type="PROSITE" id="PS50113">
    <property type="entry name" value="PAC"/>
    <property type="match status" value="2"/>
</dbReference>
<evidence type="ECO:0000259" key="2">
    <source>
        <dbReference type="PROSITE" id="PS50112"/>
    </source>
</evidence>
<feature type="coiled-coil region" evidence="1">
    <location>
        <begin position="139"/>
        <end position="176"/>
    </location>
</feature>
<dbReference type="Gene3D" id="1.10.3210.10">
    <property type="entry name" value="Hypothetical protein af1432"/>
    <property type="match status" value="1"/>
</dbReference>
<dbReference type="InterPro" id="IPR001610">
    <property type="entry name" value="PAC"/>
</dbReference>
<reference evidence="5" key="1">
    <citation type="submission" date="2017-02" db="EMBL/GenBank/DDBJ databases">
        <title>Delving into the versatile metabolic prowess of the omnipresent phylum Bacteroidetes.</title>
        <authorList>
            <person name="Nobu M.K."/>
            <person name="Mei R."/>
            <person name="Narihiro T."/>
            <person name="Kuroda K."/>
            <person name="Liu W.-T."/>
        </authorList>
    </citation>
    <scope>NUCLEOTIDE SEQUENCE</scope>
    <source>
        <strain evidence="5">ADurb.Bin276</strain>
    </source>
</reference>
<organism evidence="5">
    <name type="scientific">Candidatus Atribacter allofermentans</name>
    <dbReference type="NCBI Taxonomy" id="1852833"/>
    <lineage>
        <taxon>Bacteria</taxon>
        <taxon>Pseudomonadati</taxon>
        <taxon>Atribacterota</taxon>
        <taxon>Atribacteria</taxon>
        <taxon>Atribacterales</taxon>
        <taxon>Atribacteraceae</taxon>
        <taxon>Atribacter</taxon>
    </lineage>
</organism>
<feature type="domain" description="PAC" evidence="3">
    <location>
        <begin position="377"/>
        <end position="429"/>
    </location>
</feature>
<dbReference type="SMART" id="SM00086">
    <property type="entry name" value="PAC"/>
    <property type="match status" value="3"/>
</dbReference>
<keyword evidence="5" id="KW-0378">Hydrolase</keyword>
<dbReference type="EMBL" id="MWBQ01000085">
    <property type="protein sequence ID" value="OQA57872.1"/>
    <property type="molecule type" value="Genomic_DNA"/>
</dbReference>
<dbReference type="InterPro" id="IPR000700">
    <property type="entry name" value="PAS-assoc_C"/>
</dbReference>
<dbReference type="InterPro" id="IPR003607">
    <property type="entry name" value="HD/PDEase_dom"/>
</dbReference>
<dbReference type="InterPro" id="IPR052020">
    <property type="entry name" value="Cyclic_di-GMP/3'3'-cGAMP_PDE"/>
</dbReference>
<dbReference type="CDD" id="cd00077">
    <property type="entry name" value="HDc"/>
    <property type="match status" value="1"/>
</dbReference>
<dbReference type="SUPFAM" id="SSF109604">
    <property type="entry name" value="HD-domain/PDEase-like"/>
    <property type="match status" value="1"/>
</dbReference>
<dbReference type="SMART" id="SM00091">
    <property type="entry name" value="PAS"/>
    <property type="match status" value="2"/>
</dbReference>
<dbReference type="SMART" id="SM00471">
    <property type="entry name" value="HDc"/>
    <property type="match status" value="1"/>
</dbReference>
<sequence length="757" mass="87278">MSLVLNREFIFLIVQNNQSLLDQLTIKLLNCYPKARIFTALNETIGLDIAQKEKPEIIFLGITKFDNKQRLFCQSIQNHELTKNIPIVILPSEKLNFQTPQKALEFEIAGFLRYPYHKYELIVLVKTLMKTISAHFNQNIEKNNALFQYERRIHELENELNKKKHSEEELKENIAKYYSFFENSLDAMLLTQPDGTIYAANPEACKIFGWTEQEIIKLGRNGLVDDKDPRLPLLLKERKEKGKAKGELLFIRKDGSCFPAELASALFYNSHHQERTIVIVRDITERKKFEEALKKSEEKFRLITENTGDNITVLDLNLNLTYVSPSIMKIRGYSTEEAIHQTLDQIFTPESFKKIMQIFKVQMALEASGSADPKRTISLEAEEYHKNGSTIWVENTMSFLRDDNQKPIGIIATTRDITKRKQAEQALRESEAYIKTILDNLPIGVAVNLLDSKVLFHYMNDNFPKLYQTTREAIEKPNTFWEAVYEDPEFREKIKKKVIKDCASNDPQRMQWNDVPIVRRGQEIRFINAKNTPIPGRQLIISTVMDVTERKRAELALEMSNKKLRNTLESMVETIAEIVETRDYYTAGHQRRVAHLARAIAFELGLGIDRVSGLFMASAIHDIGKIAVPIEILIKPTKLSDLEFGLIKTHPQAGYEILKDIEFPWPIADIILQHHERINGTGYPAGFKGEEILIESRILTVADVVEAIASHRPYRPAKGIETALEEIKRNRGILYEPMVVDCCLSLFKEKDYQFPFL</sequence>
<evidence type="ECO:0000259" key="3">
    <source>
        <dbReference type="PROSITE" id="PS50113"/>
    </source>
</evidence>
<comment type="caution">
    <text evidence="5">The sequence shown here is derived from an EMBL/GenBank/DDBJ whole genome shotgun (WGS) entry which is preliminary data.</text>
</comment>
<gene>
    <name evidence="5" type="primary">rpfG_8</name>
    <name evidence="5" type="ORF">BWY41_01196</name>
</gene>
<dbReference type="PROSITE" id="PS51832">
    <property type="entry name" value="HD_GYP"/>
    <property type="match status" value="1"/>
</dbReference>
<dbReference type="EC" id="3.1.4.52" evidence="5"/>
<dbReference type="InterPro" id="IPR011006">
    <property type="entry name" value="CheY-like_superfamily"/>
</dbReference>
<dbReference type="PANTHER" id="PTHR45228">
    <property type="entry name" value="CYCLIC DI-GMP PHOSPHODIESTERASE TM_0186-RELATED"/>
    <property type="match status" value="1"/>
</dbReference>
<dbReference type="Pfam" id="PF13426">
    <property type="entry name" value="PAS_9"/>
    <property type="match status" value="2"/>
</dbReference>
<evidence type="ECO:0000256" key="1">
    <source>
        <dbReference type="SAM" id="Coils"/>
    </source>
</evidence>
<evidence type="ECO:0000259" key="4">
    <source>
        <dbReference type="PROSITE" id="PS51832"/>
    </source>
</evidence>
<accession>A0A1V5SV57</accession>
<dbReference type="NCBIfam" id="TIGR00229">
    <property type="entry name" value="sensory_box"/>
    <property type="match status" value="3"/>
</dbReference>
<dbReference type="Proteomes" id="UP000485569">
    <property type="component" value="Unassembled WGS sequence"/>
</dbReference>
<dbReference type="Pfam" id="PF13487">
    <property type="entry name" value="HD_5"/>
    <property type="match status" value="1"/>
</dbReference>
<feature type="domain" description="PAC" evidence="3">
    <location>
        <begin position="244"/>
        <end position="295"/>
    </location>
</feature>
<dbReference type="SUPFAM" id="SSF55785">
    <property type="entry name" value="PYP-like sensor domain (PAS domain)"/>
    <property type="match status" value="3"/>
</dbReference>
<dbReference type="PROSITE" id="PS50112">
    <property type="entry name" value="PAS"/>
    <property type="match status" value="2"/>
</dbReference>
<dbReference type="Gene3D" id="3.40.50.2300">
    <property type="match status" value="1"/>
</dbReference>
<dbReference type="SUPFAM" id="SSF52172">
    <property type="entry name" value="CheY-like"/>
    <property type="match status" value="1"/>
</dbReference>
<feature type="domain" description="PAS" evidence="2">
    <location>
        <begin position="296"/>
        <end position="368"/>
    </location>
</feature>
<name>A0A1V5SV57_9BACT</name>
<proteinExistence type="predicted"/>
<evidence type="ECO:0000313" key="5">
    <source>
        <dbReference type="EMBL" id="OQA57872.1"/>
    </source>
</evidence>
<dbReference type="GO" id="GO:0071111">
    <property type="term" value="F:cyclic-guanylate-specific phosphodiesterase activity"/>
    <property type="evidence" value="ECO:0007669"/>
    <property type="project" value="UniProtKB-EC"/>
</dbReference>
<dbReference type="InterPro" id="IPR035965">
    <property type="entry name" value="PAS-like_dom_sf"/>
</dbReference>
<dbReference type="Gene3D" id="3.30.450.20">
    <property type="entry name" value="PAS domain"/>
    <property type="match status" value="3"/>
</dbReference>
<keyword evidence="1" id="KW-0175">Coiled coil</keyword>